<gene>
    <name evidence="1" type="ORF">DQG23_01705</name>
</gene>
<dbReference type="PANTHER" id="PTHR47381">
    <property type="entry name" value="ALPHA/BETA-HYDROLASES SUPERFAMILY PROTEIN"/>
    <property type="match status" value="1"/>
</dbReference>
<protein>
    <submittedName>
        <fullName evidence="1">Dienelactone hydrolase</fullName>
    </submittedName>
</protein>
<sequence length="343" mass="38381">MWHPDKYLEQMYRNTLPKYQFQAKNELEWRQWRDGLREQFIADLGGFPDKPAPLDVKVIEESACDGFVRQRFEMTTYSGLVMPAYILVPSGSEEHAPNRRPAVVACHGHGYGSKEIVGLEPDGVTASIQPGYQKNFAVELVRRGFIVIVPELLGFGDRRQKAEFEQQAVHSCHSVSTFLLQMGHTMSGHRVYETMRAIDCLQERPDVDPNRIGIMGISGGGLVASFTAALDDRVRAAVVSGYVNTFKDSILSIHHCIDNYIPGLNRHAEMPDIVSLIAPRPLLIEAGRDDTIFPVAAVIGAYERIREAYRLLGAEIALELDIFDGDHQISGKKAYDLLAQWLA</sequence>
<accession>A0A329MT07</accession>
<dbReference type="Gene3D" id="3.40.50.1820">
    <property type="entry name" value="alpha/beta hydrolase"/>
    <property type="match status" value="1"/>
</dbReference>
<reference evidence="1 2" key="1">
    <citation type="journal article" date="2009" name="Int. J. Syst. Evol. Microbiol.">
        <title>Paenibacillus contaminans sp. nov., isolated from a contaminated laboratory plate.</title>
        <authorList>
            <person name="Chou J.H."/>
            <person name="Lee J.H."/>
            <person name="Lin M.C."/>
            <person name="Chang P.S."/>
            <person name="Arun A.B."/>
            <person name="Young C.C."/>
            <person name="Chen W.M."/>
        </authorList>
    </citation>
    <scope>NUCLEOTIDE SEQUENCE [LARGE SCALE GENOMIC DNA]</scope>
    <source>
        <strain evidence="1 2">CKOBP-6</strain>
    </source>
</reference>
<dbReference type="InterPro" id="IPR029058">
    <property type="entry name" value="AB_hydrolase_fold"/>
</dbReference>
<dbReference type="GO" id="GO:0016787">
    <property type="term" value="F:hydrolase activity"/>
    <property type="evidence" value="ECO:0007669"/>
    <property type="project" value="UniProtKB-KW"/>
</dbReference>
<dbReference type="EMBL" id="QMFB01000001">
    <property type="protein sequence ID" value="RAV22944.1"/>
    <property type="molecule type" value="Genomic_DNA"/>
</dbReference>
<dbReference type="Proteomes" id="UP000250369">
    <property type="component" value="Unassembled WGS sequence"/>
</dbReference>
<dbReference type="OrthoDB" id="8183145at2"/>
<evidence type="ECO:0000313" key="1">
    <source>
        <dbReference type="EMBL" id="RAV22944.1"/>
    </source>
</evidence>
<evidence type="ECO:0000313" key="2">
    <source>
        <dbReference type="Proteomes" id="UP000250369"/>
    </source>
</evidence>
<keyword evidence="2" id="KW-1185">Reference proteome</keyword>
<dbReference type="AlphaFoldDB" id="A0A329MT07"/>
<dbReference type="InterPro" id="IPR025890">
    <property type="entry name" value="Abhydrolase_bac"/>
</dbReference>
<proteinExistence type="predicted"/>
<organism evidence="1 2">
    <name type="scientific">Paenibacillus contaminans</name>
    <dbReference type="NCBI Taxonomy" id="450362"/>
    <lineage>
        <taxon>Bacteria</taxon>
        <taxon>Bacillati</taxon>
        <taxon>Bacillota</taxon>
        <taxon>Bacilli</taxon>
        <taxon>Bacillales</taxon>
        <taxon>Paenibacillaceae</taxon>
        <taxon>Paenibacillus</taxon>
    </lineage>
</organism>
<name>A0A329MT07_9BACL</name>
<keyword evidence="1" id="KW-0378">Hydrolase</keyword>
<dbReference type="SUPFAM" id="SSF53474">
    <property type="entry name" value="alpha/beta-Hydrolases"/>
    <property type="match status" value="1"/>
</dbReference>
<dbReference type="PANTHER" id="PTHR47381:SF3">
    <property type="entry name" value="ALPHA_BETA-HYDROLASES SUPERFAMILY PROTEIN"/>
    <property type="match status" value="1"/>
</dbReference>
<comment type="caution">
    <text evidence="1">The sequence shown here is derived from an EMBL/GenBank/DDBJ whole genome shotgun (WGS) entry which is preliminary data.</text>
</comment>
<dbReference type="Pfam" id="PF12715">
    <property type="entry name" value="Abhydrolase_7"/>
    <property type="match status" value="1"/>
</dbReference>